<dbReference type="InterPro" id="IPR044066">
    <property type="entry name" value="TRIAD_supradom"/>
</dbReference>
<evidence type="ECO:0000256" key="7">
    <source>
        <dbReference type="ARBA" id="ARBA00022786"/>
    </source>
</evidence>
<evidence type="ECO:0000313" key="15">
    <source>
        <dbReference type="Proteomes" id="UP000663828"/>
    </source>
</evidence>
<dbReference type="GO" id="GO:0061630">
    <property type="term" value="F:ubiquitin protein ligase activity"/>
    <property type="evidence" value="ECO:0007669"/>
    <property type="project" value="UniProtKB-EC"/>
</dbReference>
<keyword evidence="10" id="KW-0175">Coiled coil</keyword>
<dbReference type="EMBL" id="CAJNOR010004889">
    <property type="protein sequence ID" value="CAF1533444.1"/>
    <property type="molecule type" value="Genomic_DNA"/>
</dbReference>
<dbReference type="Gene3D" id="1.20.5.110">
    <property type="match status" value="1"/>
</dbReference>
<evidence type="ECO:0000256" key="8">
    <source>
        <dbReference type="ARBA" id="ARBA00022833"/>
    </source>
</evidence>
<dbReference type="Pfam" id="PF01485">
    <property type="entry name" value="IBR"/>
    <property type="match status" value="1"/>
</dbReference>
<dbReference type="Pfam" id="PF22191">
    <property type="entry name" value="IBR_1"/>
    <property type="match status" value="1"/>
</dbReference>
<evidence type="ECO:0000259" key="12">
    <source>
        <dbReference type="PROSITE" id="PS50892"/>
    </source>
</evidence>
<evidence type="ECO:0000256" key="1">
    <source>
        <dbReference type="ARBA" id="ARBA00001798"/>
    </source>
</evidence>
<evidence type="ECO:0000256" key="10">
    <source>
        <dbReference type="PROSITE-ProRule" id="PRU00290"/>
    </source>
</evidence>
<sequence length="456" mass="52015">MAASGGSQANKLYVLPADVKKTTNVLKVTVEKLVERSIQLDMLNERADDLSSSSHHFHDSGRHVQQRMKCRYWKLSIAIKSFQKLQNPVEVPIPYETQISKKSAVALSERSCTVCLELKPIQQYEVYANTNCSHPTRTICDICMYEYVRNTWNIAIDVQCPECSASLPHVIVKQILIGNNDDALYERFAKLNLDRSLEQHPEFIWCAHGCGSGQLNEGGTMNMTVICTNCQKSTCFKHRSPWHEGMTCEEYDMPRNAGQQHASERWINGNTKACPKCHAHIEKNEGCDHMTCAKCKHEFCWQCLVSYAVKNSNIFEYISALFQGSEHYAIPPSGQEHWGRVTWNKMHIKRTSPSYVDITTDLYHNRCVHFYNEGHVTAAQVYGWDHIHVRIPKQKKGEHRTKFGRLNNSQTQTTMTSSSGAEKSLLINLLRGIPDFILSAGRFTETEHKIVKETTD</sequence>
<protein>
    <recommendedName>
        <fullName evidence="2">RBR-type E3 ubiquitin transferase</fullName>
        <ecNumber evidence="2">2.3.2.31</ecNumber>
    </recommendedName>
</protein>
<proteinExistence type="predicted"/>
<name>A0A815VUJ6_ADIRI</name>
<keyword evidence="6 9" id="KW-0863">Zinc-finger</keyword>
<evidence type="ECO:0000256" key="9">
    <source>
        <dbReference type="PROSITE-ProRule" id="PRU00175"/>
    </source>
</evidence>
<dbReference type="PROSITE" id="PS50892">
    <property type="entry name" value="V_SNARE"/>
    <property type="match status" value="1"/>
</dbReference>
<keyword evidence="15" id="KW-1185">Reference proteome</keyword>
<dbReference type="Proteomes" id="UP000663828">
    <property type="component" value="Unassembled WGS sequence"/>
</dbReference>
<dbReference type="InterPro" id="IPR017907">
    <property type="entry name" value="Znf_RING_CS"/>
</dbReference>
<keyword evidence="3" id="KW-0808">Transferase</keyword>
<evidence type="ECO:0000259" key="11">
    <source>
        <dbReference type="PROSITE" id="PS50089"/>
    </source>
</evidence>
<evidence type="ECO:0000259" key="13">
    <source>
        <dbReference type="PROSITE" id="PS51873"/>
    </source>
</evidence>
<evidence type="ECO:0000256" key="6">
    <source>
        <dbReference type="ARBA" id="ARBA00022771"/>
    </source>
</evidence>
<feature type="domain" description="RING-type" evidence="11">
    <location>
        <begin position="112"/>
        <end position="164"/>
    </location>
</feature>
<dbReference type="SUPFAM" id="SSF58038">
    <property type="entry name" value="SNARE fusion complex"/>
    <property type="match status" value="1"/>
</dbReference>
<reference evidence="14" key="1">
    <citation type="submission" date="2021-02" db="EMBL/GenBank/DDBJ databases">
        <authorList>
            <person name="Nowell W R."/>
        </authorList>
    </citation>
    <scope>NUCLEOTIDE SEQUENCE</scope>
</reference>
<dbReference type="SUPFAM" id="SSF57850">
    <property type="entry name" value="RING/U-box"/>
    <property type="match status" value="3"/>
</dbReference>
<keyword evidence="5" id="KW-0677">Repeat</keyword>
<evidence type="ECO:0000256" key="4">
    <source>
        <dbReference type="ARBA" id="ARBA00022723"/>
    </source>
</evidence>
<keyword evidence="7" id="KW-0833">Ubl conjugation pathway</keyword>
<dbReference type="InterPro" id="IPR002867">
    <property type="entry name" value="IBR_dom"/>
</dbReference>
<evidence type="ECO:0000256" key="5">
    <source>
        <dbReference type="ARBA" id="ARBA00022737"/>
    </source>
</evidence>
<dbReference type="Gene3D" id="3.30.40.10">
    <property type="entry name" value="Zinc/RING finger domain, C3HC4 (zinc finger)"/>
    <property type="match status" value="1"/>
</dbReference>
<dbReference type="SMART" id="SM00184">
    <property type="entry name" value="RING"/>
    <property type="match status" value="2"/>
</dbReference>
<comment type="caution">
    <text evidence="14">The sequence shown here is derived from an EMBL/GenBank/DDBJ whole genome shotgun (WGS) entry which is preliminary data.</text>
</comment>
<dbReference type="InterPro" id="IPR031127">
    <property type="entry name" value="E3_UB_ligase_RBR"/>
</dbReference>
<dbReference type="Pfam" id="PF00957">
    <property type="entry name" value="Synaptobrevin"/>
    <property type="match status" value="1"/>
</dbReference>
<dbReference type="AlphaFoldDB" id="A0A815VUJ6"/>
<dbReference type="SMART" id="SM00647">
    <property type="entry name" value="IBR"/>
    <property type="match status" value="2"/>
</dbReference>
<dbReference type="GO" id="GO:0008270">
    <property type="term" value="F:zinc ion binding"/>
    <property type="evidence" value="ECO:0007669"/>
    <property type="project" value="UniProtKB-KW"/>
</dbReference>
<keyword evidence="4" id="KW-0479">Metal-binding</keyword>
<organism evidence="14 15">
    <name type="scientific">Adineta ricciae</name>
    <name type="common">Rotifer</name>
    <dbReference type="NCBI Taxonomy" id="249248"/>
    <lineage>
        <taxon>Eukaryota</taxon>
        <taxon>Metazoa</taxon>
        <taxon>Spiralia</taxon>
        <taxon>Gnathifera</taxon>
        <taxon>Rotifera</taxon>
        <taxon>Eurotatoria</taxon>
        <taxon>Bdelloidea</taxon>
        <taxon>Adinetida</taxon>
        <taxon>Adinetidae</taxon>
        <taxon>Adineta</taxon>
    </lineage>
</organism>
<dbReference type="Gene3D" id="1.20.120.1750">
    <property type="match status" value="1"/>
</dbReference>
<gene>
    <name evidence="14" type="ORF">XAT740_LOCUS41643</name>
</gene>
<accession>A0A815VUJ6</accession>
<feature type="domain" description="RING-type" evidence="13">
    <location>
        <begin position="108"/>
        <end position="341"/>
    </location>
</feature>
<dbReference type="InterPro" id="IPR042855">
    <property type="entry name" value="V_SNARE_CC"/>
</dbReference>
<feature type="domain" description="V-SNARE coiled-coil homology" evidence="12">
    <location>
        <begin position="11"/>
        <end position="71"/>
    </location>
</feature>
<dbReference type="PROSITE" id="PS50089">
    <property type="entry name" value="ZF_RING_2"/>
    <property type="match status" value="1"/>
</dbReference>
<dbReference type="PANTHER" id="PTHR11685">
    <property type="entry name" value="RBR FAMILY RING FINGER AND IBR DOMAIN-CONTAINING"/>
    <property type="match status" value="1"/>
</dbReference>
<dbReference type="GO" id="GO:0016567">
    <property type="term" value="P:protein ubiquitination"/>
    <property type="evidence" value="ECO:0007669"/>
    <property type="project" value="InterPro"/>
</dbReference>
<dbReference type="InterPro" id="IPR013083">
    <property type="entry name" value="Znf_RING/FYVE/PHD"/>
</dbReference>
<dbReference type="PROSITE" id="PS51873">
    <property type="entry name" value="TRIAD"/>
    <property type="match status" value="1"/>
</dbReference>
<dbReference type="PROSITE" id="PS00518">
    <property type="entry name" value="ZF_RING_1"/>
    <property type="match status" value="1"/>
</dbReference>
<dbReference type="InterPro" id="IPR001841">
    <property type="entry name" value="Znf_RING"/>
</dbReference>
<comment type="catalytic activity">
    <reaction evidence="1">
        <text>[E2 ubiquitin-conjugating enzyme]-S-ubiquitinyl-L-cysteine + [acceptor protein]-L-lysine = [E2 ubiquitin-conjugating enzyme]-L-cysteine + [acceptor protein]-N(6)-ubiquitinyl-L-lysine.</text>
        <dbReference type="EC" id="2.3.2.31"/>
    </reaction>
</comment>
<evidence type="ECO:0000313" key="14">
    <source>
        <dbReference type="EMBL" id="CAF1533444.1"/>
    </source>
</evidence>
<keyword evidence="8" id="KW-0862">Zinc</keyword>
<dbReference type="EC" id="2.3.2.31" evidence="2"/>
<evidence type="ECO:0000256" key="2">
    <source>
        <dbReference type="ARBA" id="ARBA00012251"/>
    </source>
</evidence>
<evidence type="ECO:0000256" key="3">
    <source>
        <dbReference type="ARBA" id="ARBA00022679"/>
    </source>
</evidence>